<dbReference type="EMBL" id="QRDP01000004">
    <property type="protein sequence ID" value="RED17241.1"/>
    <property type="molecule type" value="Genomic_DNA"/>
</dbReference>
<keyword evidence="1" id="KW-0812">Transmembrane</keyword>
<accession>A0A3D9FJG6</accession>
<sequence length="32" mass="3627">MFALWIELLLLNIAVFLIGLGIAWLIWGREAA</sequence>
<proteinExistence type="predicted"/>
<reference evidence="2 3" key="1">
    <citation type="submission" date="2018-07" db="EMBL/GenBank/DDBJ databases">
        <title>Genomic Encyclopedia of Type Strains, Phase IV (KMG-IV): sequencing the most valuable type-strain genomes for metagenomic binning, comparative biology and taxonomic classification.</title>
        <authorList>
            <person name="Goeker M."/>
        </authorList>
    </citation>
    <scope>NUCLEOTIDE SEQUENCE [LARGE SCALE GENOMIC DNA]</scope>
    <source>
        <strain evidence="2 3">DSM 26725</strain>
    </source>
</reference>
<dbReference type="AlphaFoldDB" id="A0A3D9FJG6"/>
<feature type="transmembrane region" description="Helical" evidence="1">
    <location>
        <begin position="6"/>
        <end position="27"/>
    </location>
</feature>
<keyword evidence="1" id="KW-0472">Membrane</keyword>
<keyword evidence="1" id="KW-1133">Transmembrane helix</keyword>
<protein>
    <submittedName>
        <fullName evidence="2">Uncharacterized protein</fullName>
    </submittedName>
</protein>
<organism evidence="2 3">
    <name type="scientific">Parasphingopyxis lamellibrachiae</name>
    <dbReference type="NCBI Taxonomy" id="680125"/>
    <lineage>
        <taxon>Bacteria</taxon>
        <taxon>Pseudomonadati</taxon>
        <taxon>Pseudomonadota</taxon>
        <taxon>Alphaproteobacteria</taxon>
        <taxon>Sphingomonadales</taxon>
        <taxon>Sphingomonadaceae</taxon>
        <taxon>Parasphingopyxis</taxon>
    </lineage>
</organism>
<evidence type="ECO:0000313" key="2">
    <source>
        <dbReference type="EMBL" id="RED17241.1"/>
    </source>
</evidence>
<comment type="caution">
    <text evidence="2">The sequence shown here is derived from an EMBL/GenBank/DDBJ whole genome shotgun (WGS) entry which is preliminary data.</text>
</comment>
<dbReference type="Proteomes" id="UP000256310">
    <property type="component" value="Unassembled WGS sequence"/>
</dbReference>
<gene>
    <name evidence="2" type="ORF">DFR46_2280</name>
</gene>
<name>A0A3D9FJG6_9SPHN</name>
<keyword evidence="3" id="KW-1185">Reference proteome</keyword>
<evidence type="ECO:0000313" key="3">
    <source>
        <dbReference type="Proteomes" id="UP000256310"/>
    </source>
</evidence>
<evidence type="ECO:0000256" key="1">
    <source>
        <dbReference type="SAM" id="Phobius"/>
    </source>
</evidence>